<organism evidence="1 2">
    <name type="scientific">Ferrovum myxofaciens</name>
    <dbReference type="NCBI Taxonomy" id="416213"/>
    <lineage>
        <taxon>Bacteria</taxon>
        <taxon>Pseudomonadati</taxon>
        <taxon>Pseudomonadota</taxon>
        <taxon>Betaproteobacteria</taxon>
        <taxon>Ferrovales</taxon>
        <taxon>Ferrovaceae</taxon>
        <taxon>Ferrovum</taxon>
    </lineage>
</organism>
<sequence length="72" mass="8040">MDFEKTENGLSISVGASGSEYMNQSPVKCCIELNKKQFEVIVAAAKDCLEKNYSMVRFEEGVSAYGDFLYLL</sequence>
<protein>
    <submittedName>
        <fullName evidence="1">Uncharacterized protein</fullName>
    </submittedName>
</protein>
<evidence type="ECO:0000313" key="2">
    <source>
        <dbReference type="Proteomes" id="UP000683551"/>
    </source>
</evidence>
<proteinExistence type="predicted"/>
<dbReference type="Proteomes" id="UP000683551">
    <property type="component" value="Chromosome"/>
</dbReference>
<evidence type="ECO:0000313" key="1">
    <source>
        <dbReference type="EMBL" id="QWY77791.1"/>
    </source>
</evidence>
<gene>
    <name evidence="1" type="ORF">JZL65_01505</name>
</gene>
<accession>A0A9E6MWP5</accession>
<reference evidence="1" key="1">
    <citation type="submission" date="2021-02" db="EMBL/GenBank/DDBJ databases">
        <title>Comparative genomics of Ferrovum myxofaciens strains, predominant extremophile bacteria forming large biofilm stalactites in acid mine ecosystems.</title>
        <authorList>
            <person name="Burkartova K."/>
            <person name="Ridl J."/>
            <person name="Pajer P."/>
            <person name="Falteisek L."/>
        </authorList>
    </citation>
    <scope>NUCLEOTIDE SEQUENCE</scope>
    <source>
        <strain evidence="1">MI1III</strain>
    </source>
</reference>
<dbReference type="AlphaFoldDB" id="A0A9E6MWP5"/>
<name>A0A9E6MWP5_9PROT</name>
<dbReference type="RefSeq" id="WP_273145249.1">
    <property type="nucleotide sequence ID" value="NZ_CP053675.1"/>
</dbReference>
<dbReference type="EMBL" id="CP071137">
    <property type="protein sequence ID" value="QWY77791.1"/>
    <property type="molecule type" value="Genomic_DNA"/>
</dbReference>